<dbReference type="AlphaFoldDB" id="A0A0D2K4V1"/>
<evidence type="ECO:0000313" key="6">
    <source>
        <dbReference type="EMBL" id="KIX85227.1"/>
    </source>
</evidence>
<dbReference type="InterPro" id="IPR020094">
    <property type="entry name" value="TruA/RsuA/RluB/E/F_N"/>
</dbReference>
<dbReference type="Gene3D" id="3.10.290.10">
    <property type="entry name" value="RNA-binding S4 domain"/>
    <property type="match status" value="1"/>
</dbReference>
<dbReference type="InterPro" id="IPR036986">
    <property type="entry name" value="S4_RNA-bd_sf"/>
</dbReference>
<dbReference type="CDD" id="cd00165">
    <property type="entry name" value="S4"/>
    <property type="match status" value="1"/>
</dbReference>
<dbReference type="InterPro" id="IPR042092">
    <property type="entry name" value="PsdUridine_s_RsuA/RluB/E/F_cat"/>
</dbReference>
<evidence type="ECO:0000313" key="7">
    <source>
        <dbReference type="Proteomes" id="UP000032214"/>
    </source>
</evidence>
<dbReference type="InterPro" id="IPR020103">
    <property type="entry name" value="PsdUridine_synth_cat_dom_sf"/>
</dbReference>
<dbReference type="PROSITE" id="PS50889">
    <property type="entry name" value="S4"/>
    <property type="match status" value="1"/>
</dbReference>
<dbReference type="EC" id="5.4.99.-" evidence="4"/>
<dbReference type="SUPFAM" id="SSF55174">
    <property type="entry name" value="Alpha-L RNA-binding motif"/>
    <property type="match status" value="1"/>
</dbReference>
<dbReference type="Gene3D" id="3.30.70.1560">
    <property type="entry name" value="Alpha-L RNA-binding motif"/>
    <property type="match status" value="1"/>
</dbReference>
<dbReference type="eggNOG" id="COG1187">
    <property type="taxonomic scope" value="Bacteria"/>
</dbReference>
<dbReference type="InterPro" id="IPR006145">
    <property type="entry name" value="PsdUridine_synth_RsuA/RluA"/>
</dbReference>
<dbReference type="InterPro" id="IPR050343">
    <property type="entry name" value="RsuA_PseudoU_synthase"/>
</dbReference>
<protein>
    <recommendedName>
        <fullName evidence="4">Pseudouridine synthase</fullName>
        <ecNumber evidence="4">5.4.99.-</ecNumber>
    </recommendedName>
</protein>
<dbReference type="NCBIfam" id="TIGR00093">
    <property type="entry name" value="pseudouridine synthase"/>
    <property type="match status" value="1"/>
</dbReference>
<dbReference type="GO" id="GO:0000455">
    <property type="term" value="P:enzyme-directed rRNA pseudouridine synthesis"/>
    <property type="evidence" value="ECO:0007669"/>
    <property type="project" value="UniProtKB-ARBA"/>
</dbReference>
<dbReference type="InterPro" id="IPR002942">
    <property type="entry name" value="S4_RNA-bd"/>
</dbReference>
<keyword evidence="2 4" id="KW-0413">Isomerase</keyword>
<evidence type="ECO:0000259" key="5">
    <source>
        <dbReference type="SMART" id="SM00363"/>
    </source>
</evidence>
<dbReference type="InterPro" id="IPR000748">
    <property type="entry name" value="PsdUridine_synth_RsuA/RluB/E/F"/>
</dbReference>
<name>A0A0D2K4V1_9BACT</name>
<sequence>MKPVISTPEEEKRVPLNAYISQAGYCSRRQAVLLIKEGQVKVNGRTVTSPAYRVQENDKVTVKGKHVKPNTSLVYIVLNKPAHVITTARDEQNRPTVMDLIGTLSVRVYPVGRLDTNTTGLLLLTNDGELAQRLSHPRYEVDKKYRVTLNRAIPVEALEHIRKGIVLSDGPVQVNEIEYVYPTIDNEIFVRLHSGKNRIIRRIFESLGYFIKQLDRVEYAGLTKRGLAQGAWRYLSHAELERIKRRYKG</sequence>
<dbReference type="Gene3D" id="3.30.70.580">
    <property type="entry name" value="Pseudouridine synthase I, catalytic domain, N-terminal subdomain"/>
    <property type="match status" value="1"/>
</dbReference>
<comment type="caution">
    <text evidence="6">The sequence shown here is derived from an EMBL/GenBank/DDBJ whole genome shotgun (WGS) entry which is preliminary data.</text>
</comment>
<evidence type="ECO:0000256" key="3">
    <source>
        <dbReference type="PROSITE-ProRule" id="PRU00182"/>
    </source>
</evidence>
<dbReference type="PROSITE" id="PS01149">
    <property type="entry name" value="PSI_RSU"/>
    <property type="match status" value="1"/>
</dbReference>
<dbReference type="Proteomes" id="UP000032214">
    <property type="component" value="Unassembled WGS sequence"/>
</dbReference>
<reference evidence="6 7" key="1">
    <citation type="journal article" date="2013" name="Proc. Natl. Acad. Sci. U.S.A.">
        <title>Candidate phylum TM6 genome recovered from a hospital sink biofilm provides genomic insights into this uncultivated phylum.</title>
        <authorList>
            <person name="McLean J.S."/>
            <person name="Lombardo M.J."/>
            <person name="Badger J.H."/>
            <person name="Edlund A."/>
            <person name="Novotny M."/>
            <person name="Yee-Greenbaum J."/>
            <person name="Vyahhi N."/>
            <person name="Hall A.P."/>
            <person name="Yang Y."/>
            <person name="Dupont C.L."/>
            <person name="Ziegler M.G."/>
            <person name="Chitsaz H."/>
            <person name="Allen A.E."/>
            <person name="Yooseph S."/>
            <person name="Tesler G."/>
            <person name="Pevzner P.A."/>
            <person name="Friedman R.M."/>
            <person name="Nealson K.H."/>
            <person name="Venter J.C."/>
            <person name="Lasken R.S."/>
        </authorList>
    </citation>
    <scope>NUCLEOTIDE SEQUENCE [LARGE SCALE GENOMIC DNA]</scope>
    <source>
        <strain evidence="6 7">TM6SC1</strain>
    </source>
</reference>
<dbReference type="SUPFAM" id="SSF55120">
    <property type="entry name" value="Pseudouridine synthase"/>
    <property type="match status" value="1"/>
</dbReference>
<accession>A0A0D2K4V1</accession>
<gene>
    <name evidence="6" type="ORF">J120_02775</name>
</gene>
<feature type="domain" description="RNA-binding S4" evidence="5">
    <location>
        <begin position="14"/>
        <end position="73"/>
    </location>
</feature>
<keyword evidence="3" id="KW-0694">RNA-binding</keyword>
<comment type="similarity">
    <text evidence="1 4">Belongs to the pseudouridine synthase RsuA family.</text>
</comment>
<dbReference type="STRING" id="1306947.J120_02775"/>
<evidence type="ECO:0000256" key="2">
    <source>
        <dbReference type="ARBA" id="ARBA00023235"/>
    </source>
</evidence>
<dbReference type="SMART" id="SM00363">
    <property type="entry name" value="S4"/>
    <property type="match status" value="1"/>
</dbReference>
<evidence type="ECO:0000256" key="4">
    <source>
        <dbReference type="RuleBase" id="RU003887"/>
    </source>
</evidence>
<dbReference type="GO" id="GO:0003723">
    <property type="term" value="F:RNA binding"/>
    <property type="evidence" value="ECO:0007669"/>
    <property type="project" value="UniProtKB-KW"/>
</dbReference>
<organism evidence="6 7">
    <name type="scientific">candidate division TM6 bacterium JCVI TM6SC1</name>
    <dbReference type="NCBI Taxonomy" id="1306947"/>
    <lineage>
        <taxon>Bacteria</taxon>
        <taxon>Candidatus Babelota</taxon>
        <taxon>Vermiphilus</taxon>
    </lineage>
</organism>
<evidence type="ECO:0000256" key="1">
    <source>
        <dbReference type="ARBA" id="ARBA00008348"/>
    </source>
</evidence>
<dbReference type="GO" id="GO:0120159">
    <property type="term" value="F:rRNA pseudouridine synthase activity"/>
    <property type="evidence" value="ECO:0007669"/>
    <property type="project" value="UniProtKB-ARBA"/>
</dbReference>
<dbReference type="EMBL" id="ARQD01000002">
    <property type="protein sequence ID" value="KIX85227.1"/>
    <property type="molecule type" value="Genomic_DNA"/>
</dbReference>
<proteinExistence type="inferred from homology"/>
<dbReference type="PANTHER" id="PTHR47683:SF2">
    <property type="entry name" value="RNA-BINDING S4 DOMAIN-CONTAINING PROTEIN"/>
    <property type="match status" value="1"/>
</dbReference>
<dbReference type="Pfam" id="PF01479">
    <property type="entry name" value="S4"/>
    <property type="match status" value="1"/>
</dbReference>
<dbReference type="InterPro" id="IPR018496">
    <property type="entry name" value="PsdUridine_synth_RsuA/RluB_CS"/>
</dbReference>
<keyword evidence="7" id="KW-1185">Reference proteome</keyword>
<dbReference type="Pfam" id="PF00849">
    <property type="entry name" value="PseudoU_synth_2"/>
    <property type="match status" value="1"/>
</dbReference>
<dbReference type="PANTHER" id="PTHR47683">
    <property type="entry name" value="PSEUDOURIDINE SYNTHASE FAMILY PROTEIN-RELATED"/>
    <property type="match status" value="1"/>
</dbReference>